<gene>
    <name evidence="2" type="ORF">FAES_5127</name>
</gene>
<dbReference type="HOGENOM" id="CLU_082101_0_0_10"/>
<dbReference type="KEGG" id="fae:FAES_5127"/>
<feature type="signal peptide" evidence="1">
    <location>
        <begin position="1"/>
        <end position="18"/>
    </location>
</feature>
<accession>I0KG73</accession>
<dbReference type="PROSITE" id="PS51257">
    <property type="entry name" value="PROKAR_LIPOPROTEIN"/>
    <property type="match status" value="1"/>
</dbReference>
<dbReference type="Gene3D" id="2.60.40.1120">
    <property type="entry name" value="Carboxypeptidase-like, regulatory domain"/>
    <property type="match status" value="1"/>
</dbReference>
<evidence type="ECO:0000256" key="1">
    <source>
        <dbReference type="SAM" id="SignalP"/>
    </source>
</evidence>
<protein>
    <recommendedName>
        <fullName evidence="4">Carboxypeptidase regulatory-like domain-containing protein</fullName>
    </recommendedName>
</protein>
<name>I0KG73_9BACT</name>
<dbReference type="STRING" id="1166018.FAES_5127"/>
<dbReference type="AlphaFoldDB" id="I0KG73"/>
<evidence type="ECO:0000313" key="3">
    <source>
        <dbReference type="Proteomes" id="UP000011058"/>
    </source>
</evidence>
<organism evidence="2 3">
    <name type="scientific">Fibrella aestuarina BUZ 2</name>
    <dbReference type="NCBI Taxonomy" id="1166018"/>
    <lineage>
        <taxon>Bacteria</taxon>
        <taxon>Pseudomonadati</taxon>
        <taxon>Bacteroidota</taxon>
        <taxon>Cytophagia</taxon>
        <taxon>Cytophagales</taxon>
        <taxon>Spirosomataceae</taxon>
        <taxon>Fibrella</taxon>
    </lineage>
</organism>
<reference evidence="2 3" key="1">
    <citation type="journal article" date="2012" name="J. Bacteriol.">
        <title>Genome Sequence of Fibrella aestuarina BUZ 2T, a Filamentous Marine Bacterium.</title>
        <authorList>
            <person name="Filippini M."/>
            <person name="Qi W."/>
            <person name="Blom J."/>
            <person name="Goesmann A."/>
            <person name="Smits T.H."/>
            <person name="Bagheri H.C."/>
        </authorList>
    </citation>
    <scope>NUCLEOTIDE SEQUENCE [LARGE SCALE GENOMIC DNA]</scope>
    <source>
        <strain evidence="3">BUZ 2T</strain>
    </source>
</reference>
<sequence>MKALLNSLLAVVLISASACTNPDVVSPETSTAEKGVVKGRVVDNQGKPVANAEIIASSTDYYNKTTTAYTDANGTYRLQLPTGVAEGSYSASGTVTIKYHGKNVKMALYEENTRVFSAYDGAVRNFVFRLTGKRTADDDETATPLGGSVQVHHQVDNVVWENLELTLEPVGPLVDGSTGQTIIRTMPAHDYYLRDIPVGQYKITARDKVTGQQLGVTIKDSFNDYSPSVTALFTEANFVGDTFWEIVLLVNTL</sequence>
<keyword evidence="3" id="KW-1185">Reference proteome</keyword>
<dbReference type="RefSeq" id="WP_015334225.1">
    <property type="nucleotide sequence ID" value="NC_020054.1"/>
</dbReference>
<keyword evidence="1" id="KW-0732">Signal</keyword>
<evidence type="ECO:0000313" key="2">
    <source>
        <dbReference type="EMBL" id="CCH03126.1"/>
    </source>
</evidence>
<dbReference type="Pfam" id="PF13620">
    <property type="entry name" value="CarboxypepD_reg"/>
    <property type="match status" value="1"/>
</dbReference>
<dbReference type="InterPro" id="IPR008969">
    <property type="entry name" value="CarboxyPept-like_regulatory"/>
</dbReference>
<proteinExistence type="predicted"/>
<dbReference type="EMBL" id="HE796683">
    <property type="protein sequence ID" value="CCH03126.1"/>
    <property type="molecule type" value="Genomic_DNA"/>
</dbReference>
<feature type="chain" id="PRO_5003631560" description="Carboxypeptidase regulatory-like domain-containing protein" evidence="1">
    <location>
        <begin position="19"/>
        <end position="253"/>
    </location>
</feature>
<dbReference type="SUPFAM" id="SSF49464">
    <property type="entry name" value="Carboxypeptidase regulatory domain-like"/>
    <property type="match status" value="1"/>
</dbReference>
<dbReference type="Proteomes" id="UP000011058">
    <property type="component" value="Chromosome"/>
</dbReference>
<evidence type="ECO:0008006" key="4">
    <source>
        <dbReference type="Google" id="ProtNLM"/>
    </source>
</evidence>
<dbReference type="eggNOG" id="ENOG5032Y4V">
    <property type="taxonomic scope" value="Bacteria"/>
</dbReference>
<dbReference type="OrthoDB" id="939978at2"/>